<reference evidence="1" key="2">
    <citation type="submission" date="2021-04" db="EMBL/GenBank/DDBJ databases">
        <authorList>
            <person name="Gilroy R."/>
        </authorList>
    </citation>
    <scope>NUCLEOTIDE SEQUENCE</scope>
    <source>
        <strain evidence="1">USASDec5-558</strain>
    </source>
</reference>
<accession>A0A9D1WEZ4</accession>
<comment type="caution">
    <text evidence="1">The sequence shown here is derived from an EMBL/GenBank/DDBJ whole genome shotgun (WGS) entry which is preliminary data.</text>
</comment>
<reference evidence="1" key="1">
    <citation type="journal article" date="2021" name="PeerJ">
        <title>Extensive microbial diversity within the chicken gut microbiome revealed by metagenomics and culture.</title>
        <authorList>
            <person name="Gilroy R."/>
            <person name="Ravi A."/>
            <person name="Getino M."/>
            <person name="Pursley I."/>
            <person name="Horton D.L."/>
            <person name="Alikhan N.F."/>
            <person name="Baker D."/>
            <person name="Gharbi K."/>
            <person name="Hall N."/>
            <person name="Watson M."/>
            <person name="Adriaenssens E.M."/>
            <person name="Foster-Nyarko E."/>
            <person name="Jarju S."/>
            <person name="Secka A."/>
            <person name="Antonio M."/>
            <person name="Oren A."/>
            <person name="Chaudhuri R.R."/>
            <person name="La Ragione R."/>
            <person name="Hildebrand F."/>
            <person name="Pallen M.J."/>
        </authorList>
    </citation>
    <scope>NUCLEOTIDE SEQUENCE</scope>
    <source>
        <strain evidence="1">USASDec5-558</strain>
    </source>
</reference>
<sequence length="153" mass="16600">MAAPSSTGAVNITIGGRSDPNVERLLPDYAMSYDRVKRVVALHKKDGSAKAFVQILPAAAHLSTTKAYAQDVMDSYSGWGLTAQITRRGFSFQYVDNAPCAGLLTYFDGTSYLLFGACGLISQEEMTKAFSLAKLQLGLDDITYRSSMPSAYY</sequence>
<evidence type="ECO:0000313" key="2">
    <source>
        <dbReference type="Proteomes" id="UP000886829"/>
    </source>
</evidence>
<organism evidence="1 2">
    <name type="scientific">Candidatus Anaerobiospirillum pullistercoris</name>
    <dbReference type="NCBI Taxonomy" id="2838452"/>
    <lineage>
        <taxon>Bacteria</taxon>
        <taxon>Pseudomonadati</taxon>
        <taxon>Pseudomonadota</taxon>
        <taxon>Gammaproteobacteria</taxon>
        <taxon>Aeromonadales</taxon>
        <taxon>Succinivibrionaceae</taxon>
        <taxon>Anaerobiospirillum</taxon>
    </lineage>
</organism>
<evidence type="ECO:0000313" key="1">
    <source>
        <dbReference type="EMBL" id="HIX57981.1"/>
    </source>
</evidence>
<proteinExistence type="predicted"/>
<dbReference type="EMBL" id="DXEV01000219">
    <property type="protein sequence ID" value="HIX57981.1"/>
    <property type="molecule type" value="Genomic_DNA"/>
</dbReference>
<protein>
    <submittedName>
        <fullName evidence="1">Uncharacterized protein</fullName>
    </submittedName>
</protein>
<dbReference type="AlphaFoldDB" id="A0A9D1WEZ4"/>
<name>A0A9D1WEZ4_9GAMM</name>
<dbReference type="Proteomes" id="UP000886829">
    <property type="component" value="Unassembled WGS sequence"/>
</dbReference>
<gene>
    <name evidence="1" type="ORF">H9850_11005</name>
</gene>